<dbReference type="STRING" id="1230097.A0A423XIT2"/>
<dbReference type="Gene3D" id="3.90.230.10">
    <property type="entry name" value="Creatinase/methionine aminopeptidase superfamily"/>
    <property type="match status" value="1"/>
</dbReference>
<feature type="domain" description="Peptidase M24" evidence="4">
    <location>
        <begin position="255"/>
        <end position="456"/>
    </location>
</feature>
<dbReference type="SUPFAM" id="SSF55920">
    <property type="entry name" value="Creatinase/aminopeptidase"/>
    <property type="match status" value="1"/>
</dbReference>
<feature type="region of interest" description="Disordered" evidence="2">
    <location>
        <begin position="1"/>
        <end position="28"/>
    </location>
</feature>
<evidence type="ECO:0000259" key="5">
    <source>
        <dbReference type="Pfam" id="PF01321"/>
    </source>
</evidence>
<gene>
    <name evidence="6" type="ORF">VPNG_01774</name>
</gene>
<evidence type="ECO:0000313" key="7">
    <source>
        <dbReference type="Proteomes" id="UP000285146"/>
    </source>
</evidence>
<proteinExistence type="predicted"/>
<dbReference type="InterPro" id="IPR000994">
    <property type="entry name" value="Pept_M24"/>
</dbReference>
<protein>
    <recommendedName>
        <fullName evidence="1">Probable Xaa-Pro aminopeptidase P</fullName>
    </recommendedName>
</protein>
<dbReference type="Proteomes" id="UP000285146">
    <property type="component" value="Unassembled WGS sequence"/>
</dbReference>
<evidence type="ECO:0000259" key="4">
    <source>
        <dbReference type="Pfam" id="PF00557"/>
    </source>
</evidence>
<dbReference type="OrthoDB" id="9995434at2759"/>
<dbReference type="Pfam" id="PF01321">
    <property type="entry name" value="Creatinase_N"/>
    <property type="match status" value="1"/>
</dbReference>
<keyword evidence="3" id="KW-0812">Transmembrane</keyword>
<dbReference type="EMBL" id="LKEB01000006">
    <property type="protein sequence ID" value="ROW16305.1"/>
    <property type="molecule type" value="Genomic_DNA"/>
</dbReference>
<dbReference type="Gene3D" id="3.40.350.10">
    <property type="entry name" value="Creatinase/prolidase N-terminal domain"/>
    <property type="match status" value="1"/>
</dbReference>
<dbReference type="PANTHER" id="PTHR46112">
    <property type="entry name" value="AMINOPEPTIDASE"/>
    <property type="match status" value="1"/>
</dbReference>
<evidence type="ECO:0000256" key="2">
    <source>
        <dbReference type="SAM" id="MobiDB-lite"/>
    </source>
</evidence>
<dbReference type="Pfam" id="PF00557">
    <property type="entry name" value="Peptidase_M24"/>
    <property type="match status" value="1"/>
</dbReference>
<sequence>MSGLASEKTTADEHRPLLPSVNKTRSQQRKSRRALGRFCEAIAWAFFLGFTTSSLIGLYRHRSSWWPSAGLSASSLESCAWAHLEPHVGLLDVPPITRDEFLQRQETLARALTEAGVDAFIAEPSASSAYYANVSYTYELSERPFLVIIDKDAQFSYLVPKFEAGRIEGLDMVYSDKKVIEWAEEQSPYEVLARATGYSRVILDEHARFFIAAGLQAAGVEVRPASDTVQSLRAVKTDAEVAILKGINSFTLELVRSLQRCLRVGTAQEAVVSTGQNLFARAGVGSGYWAIVLFGDQAAYPHGGKHGKTLGEGEFALIDIGSKLHDYGSDVTRTILPAGSKVSGELLGIWQTVQAAQSAGFDLMHPNETASEVDAASRKPVADAGYAEFYTHRLGHGLGLEMHEHPYLNGANAEKLKVGEVVTNEPGIYVTSEQAYKIGKQVGFGVRLEDPILVTEKGGVPITGRRAQSPYDP</sequence>
<evidence type="ECO:0000256" key="3">
    <source>
        <dbReference type="SAM" id="Phobius"/>
    </source>
</evidence>
<dbReference type="SUPFAM" id="SSF53092">
    <property type="entry name" value="Creatinase/prolidase N-terminal domain"/>
    <property type="match status" value="1"/>
</dbReference>
<evidence type="ECO:0000256" key="1">
    <source>
        <dbReference type="ARBA" id="ARBA00020658"/>
    </source>
</evidence>
<dbReference type="InParanoid" id="A0A423XIT2"/>
<keyword evidence="3" id="KW-1133">Transmembrane helix</keyword>
<dbReference type="InterPro" id="IPR036005">
    <property type="entry name" value="Creatinase/aminopeptidase-like"/>
</dbReference>
<dbReference type="InterPro" id="IPR029149">
    <property type="entry name" value="Creatin/AminoP/Spt16_N"/>
</dbReference>
<reference evidence="6 7" key="1">
    <citation type="submission" date="2015-09" db="EMBL/GenBank/DDBJ databases">
        <title>Host preference determinants of Valsa canker pathogens revealed by comparative genomics.</title>
        <authorList>
            <person name="Yin Z."/>
            <person name="Huang L."/>
        </authorList>
    </citation>
    <scope>NUCLEOTIDE SEQUENCE [LARGE SCALE GENOMIC DNA]</scope>
    <source>
        <strain evidence="6 7">SXYLt</strain>
    </source>
</reference>
<dbReference type="InterPro" id="IPR000587">
    <property type="entry name" value="Creatinase_N"/>
</dbReference>
<keyword evidence="7" id="KW-1185">Reference proteome</keyword>
<comment type="caution">
    <text evidence="6">The sequence shown here is derived from an EMBL/GenBank/DDBJ whole genome shotgun (WGS) entry which is preliminary data.</text>
</comment>
<dbReference type="AlphaFoldDB" id="A0A423XIT2"/>
<accession>A0A423XIT2</accession>
<dbReference type="InterPro" id="IPR050659">
    <property type="entry name" value="Peptidase_M24B"/>
</dbReference>
<keyword evidence="3" id="KW-0472">Membrane</keyword>
<name>A0A423XIT2_9PEZI</name>
<feature type="transmembrane region" description="Helical" evidence="3">
    <location>
        <begin position="38"/>
        <end position="59"/>
    </location>
</feature>
<feature type="domain" description="Creatinase N-terminal" evidence="5">
    <location>
        <begin position="104"/>
        <end position="235"/>
    </location>
</feature>
<dbReference type="PANTHER" id="PTHR46112:SF2">
    <property type="entry name" value="XAA-PRO AMINOPEPTIDASE P-RELATED"/>
    <property type="match status" value="1"/>
</dbReference>
<evidence type="ECO:0000313" key="6">
    <source>
        <dbReference type="EMBL" id="ROW16305.1"/>
    </source>
</evidence>
<organism evidence="6 7">
    <name type="scientific">Cytospora leucostoma</name>
    <dbReference type="NCBI Taxonomy" id="1230097"/>
    <lineage>
        <taxon>Eukaryota</taxon>
        <taxon>Fungi</taxon>
        <taxon>Dikarya</taxon>
        <taxon>Ascomycota</taxon>
        <taxon>Pezizomycotina</taxon>
        <taxon>Sordariomycetes</taxon>
        <taxon>Sordariomycetidae</taxon>
        <taxon>Diaporthales</taxon>
        <taxon>Cytosporaceae</taxon>
        <taxon>Cytospora</taxon>
    </lineage>
</organism>